<evidence type="ECO:0000313" key="3">
    <source>
        <dbReference type="Proteomes" id="UP000199400"/>
    </source>
</evidence>
<proteinExistence type="predicted"/>
<gene>
    <name evidence="2" type="ORF">SAMN02745121_07502</name>
</gene>
<name>A0A1I2GS56_9BACT</name>
<dbReference type="Proteomes" id="UP000199400">
    <property type="component" value="Unassembled WGS sequence"/>
</dbReference>
<dbReference type="STRING" id="54.SAMN02745121_07502"/>
<keyword evidence="3" id="KW-1185">Reference proteome</keyword>
<sequence length="206" mass="21627">MSGEASVLRGPAGPLEAIYRALPGARRVAVLCHSHPEYGGSMYDRVLHRIACGLHAAGVSTLRFNFRGVEGSAGRFDGGDGEAEDVRAAIDRAARDHEEVALIGFSFGAWVGLRVGAGDPRVTRMVGLGLPVDVFEFGWLGELRRPLLLVHGTRDGWGAIEKVRALAAASGEAVRLVEVPGSDHVFAGHLDAAAAPAIAFAADALR</sequence>
<dbReference type="Pfam" id="PF20408">
    <property type="entry name" value="Abhydrolase_11"/>
    <property type="match status" value="1"/>
</dbReference>
<feature type="domain" description="KANL3/Tex30 alpha/beta hydrolase-like" evidence="1">
    <location>
        <begin position="39"/>
        <end position="187"/>
    </location>
</feature>
<dbReference type="AlphaFoldDB" id="A0A1I2GS56"/>
<protein>
    <recommendedName>
        <fullName evidence="1">KANL3/Tex30 alpha/beta hydrolase-like domain-containing protein</fullName>
    </recommendedName>
</protein>
<evidence type="ECO:0000313" key="2">
    <source>
        <dbReference type="EMBL" id="SFF20764.1"/>
    </source>
</evidence>
<evidence type="ECO:0000259" key="1">
    <source>
        <dbReference type="Pfam" id="PF20408"/>
    </source>
</evidence>
<dbReference type="InterPro" id="IPR046879">
    <property type="entry name" value="KANL3/Tex30_Abhydrolase"/>
</dbReference>
<dbReference type="InterPro" id="IPR029058">
    <property type="entry name" value="AB_hydrolase_fold"/>
</dbReference>
<dbReference type="RefSeq" id="WP_096331875.1">
    <property type="nucleotide sequence ID" value="NZ_FOMX01000035.1"/>
</dbReference>
<dbReference type="PANTHER" id="PTHR42103:SF2">
    <property type="entry name" value="AB HYDROLASE-1 DOMAIN-CONTAINING PROTEIN"/>
    <property type="match status" value="1"/>
</dbReference>
<dbReference type="EMBL" id="FOMX01000035">
    <property type="protein sequence ID" value="SFF20764.1"/>
    <property type="molecule type" value="Genomic_DNA"/>
</dbReference>
<dbReference type="SUPFAM" id="SSF53474">
    <property type="entry name" value="alpha/beta-Hydrolases"/>
    <property type="match status" value="1"/>
</dbReference>
<organism evidence="2 3">
    <name type="scientific">Nannocystis exedens</name>
    <dbReference type="NCBI Taxonomy" id="54"/>
    <lineage>
        <taxon>Bacteria</taxon>
        <taxon>Pseudomonadati</taxon>
        <taxon>Myxococcota</taxon>
        <taxon>Polyangia</taxon>
        <taxon>Nannocystales</taxon>
        <taxon>Nannocystaceae</taxon>
        <taxon>Nannocystis</taxon>
    </lineage>
</organism>
<reference evidence="3" key="1">
    <citation type="submission" date="2016-10" db="EMBL/GenBank/DDBJ databases">
        <authorList>
            <person name="Varghese N."/>
            <person name="Submissions S."/>
        </authorList>
    </citation>
    <scope>NUCLEOTIDE SEQUENCE [LARGE SCALE GENOMIC DNA]</scope>
    <source>
        <strain evidence="3">ATCC 25963</strain>
    </source>
</reference>
<dbReference type="PANTHER" id="PTHR42103">
    <property type="entry name" value="ALPHA/BETA-HYDROLASES SUPERFAMILY PROTEIN"/>
    <property type="match status" value="1"/>
</dbReference>
<accession>A0A1I2GS56</accession>
<dbReference type="OrthoDB" id="9800435at2"/>
<dbReference type="Gene3D" id="3.40.50.1820">
    <property type="entry name" value="alpha/beta hydrolase"/>
    <property type="match status" value="1"/>
</dbReference>